<dbReference type="OrthoDB" id="5149635at2759"/>
<sequence length="346" mass="39842">MFSLPLMPARRKSNDVKPVDTTFTFGQRGNHFFQCASRCDYTRLPAKLASLLTSAQLQKVHHVTLGYEQSFLLTWRDARGYDHIDFQDLPQELTSFLLATSPQNTLLRSIPNIRLTIGPYNSSFFVTDNSAYLWMNLPVPLLTAMQHRIRNGTWIDKPRLVCLGADENFLLLTEKHAAVWDLSNYVILGKMLEFSRSQERGIEEIKNVGMHAYRYQCFVAESWGGTLLYENLPPHEIGGVESIRAVLTKGVLERRERAEEAERARDEERRREARMRAEENDRRKEEMQKRKMDRPKKSELKQQASMSRDWGERKQEFTAKSKGKGIRLSLSIKISTKGVAGGFGLL</sequence>
<proteinExistence type="predicted"/>
<dbReference type="AlphaFoldDB" id="A0A9W4XMP1"/>
<evidence type="ECO:0000256" key="1">
    <source>
        <dbReference type="SAM" id="MobiDB-lite"/>
    </source>
</evidence>
<evidence type="ECO:0000313" key="2">
    <source>
        <dbReference type="EMBL" id="CAI6337594.1"/>
    </source>
</evidence>
<accession>A0A9W4XMP1</accession>
<reference evidence="2" key="1">
    <citation type="submission" date="2023-01" db="EMBL/GenBank/DDBJ databases">
        <authorList>
            <person name="Van Ghelder C."/>
            <person name="Rancurel C."/>
        </authorList>
    </citation>
    <scope>NUCLEOTIDE SEQUENCE</scope>
    <source>
        <strain evidence="2">CNCM I-4278</strain>
    </source>
</reference>
<comment type="caution">
    <text evidence="2">The sequence shown here is derived from an EMBL/GenBank/DDBJ whole genome shotgun (WGS) entry which is preliminary data.</text>
</comment>
<organism evidence="2 3">
    <name type="scientific">Periconia digitata</name>
    <dbReference type="NCBI Taxonomy" id="1303443"/>
    <lineage>
        <taxon>Eukaryota</taxon>
        <taxon>Fungi</taxon>
        <taxon>Dikarya</taxon>
        <taxon>Ascomycota</taxon>
        <taxon>Pezizomycotina</taxon>
        <taxon>Dothideomycetes</taxon>
        <taxon>Pleosporomycetidae</taxon>
        <taxon>Pleosporales</taxon>
        <taxon>Massarineae</taxon>
        <taxon>Periconiaceae</taxon>
        <taxon>Periconia</taxon>
    </lineage>
</organism>
<gene>
    <name evidence="2" type="ORF">PDIGIT_LOCUS10707</name>
</gene>
<dbReference type="EMBL" id="CAOQHR010000007">
    <property type="protein sequence ID" value="CAI6337594.1"/>
    <property type="molecule type" value="Genomic_DNA"/>
</dbReference>
<protein>
    <submittedName>
        <fullName evidence="2">Uncharacterized protein</fullName>
    </submittedName>
</protein>
<keyword evidence="3" id="KW-1185">Reference proteome</keyword>
<evidence type="ECO:0000313" key="3">
    <source>
        <dbReference type="Proteomes" id="UP001152607"/>
    </source>
</evidence>
<feature type="region of interest" description="Disordered" evidence="1">
    <location>
        <begin position="257"/>
        <end position="325"/>
    </location>
</feature>
<feature type="compositionally biased region" description="Basic and acidic residues" evidence="1">
    <location>
        <begin position="309"/>
        <end position="319"/>
    </location>
</feature>
<feature type="compositionally biased region" description="Basic and acidic residues" evidence="1">
    <location>
        <begin position="257"/>
        <end position="300"/>
    </location>
</feature>
<dbReference type="Proteomes" id="UP001152607">
    <property type="component" value="Unassembled WGS sequence"/>
</dbReference>
<name>A0A9W4XMP1_9PLEO</name>